<dbReference type="PANTHER" id="PTHR13779">
    <property type="entry name" value="WERNER HELICASE-INTERACTING PROTEIN 1 FAMILY MEMBER"/>
    <property type="match status" value="1"/>
</dbReference>
<sequence>MDLFEIKENEGTDFFQPLAYRMRPNSLDELLGQENIAGKGSLLQRAIAADKLFSMILWGPPGCGKTTLANIIAKETSSHFTELSAVLSGVKDIREVIERANERKRLYRKRTLLFVDEIHRFNKAQQDAFLPHVEKGTITLVGATTENPSFEVIPALISRCRVIRFNRLSHSDLKKLMNRALSDKEKGLGYMDLKCTEAAMDLMASFADGDVRVALTNLETVALFVASQEKETIDVEEIEKSLQKKALRYDKSGEEHYNLISAFHKSLRGSDPDGALYWLTRMIMAGEDPFYILRRMVRFATEDVGMADPGALTATLNALESFRFLGHPEGDDAIAQAAVYLATAPKSNSIYKAFGKVRKVVEETGYLPVPMHIRNAPTRMMKQAGYGAGYKYAHDYEEGYVPQKYLPSELDNYRFYEPSDRGYEKSVAHRLDVWAALKKKNGHT</sequence>
<dbReference type="EMBL" id="FWEV01000017">
    <property type="protein sequence ID" value="SLM27810.1"/>
    <property type="molecule type" value="Genomic_DNA"/>
</dbReference>
<keyword evidence="5" id="KW-0547">Nucleotide-binding</keyword>
<dbReference type="Pfam" id="PF12002">
    <property type="entry name" value="MgsA_C"/>
    <property type="match status" value="1"/>
</dbReference>
<dbReference type="Pfam" id="PF00004">
    <property type="entry name" value="AAA"/>
    <property type="match status" value="1"/>
</dbReference>
<comment type="similarity">
    <text evidence="2">Belongs to the AAA ATPase family. RarA/MGS1/WRNIP1 subfamily.</text>
</comment>
<keyword evidence="9" id="KW-1185">Reference proteome</keyword>
<dbReference type="OrthoDB" id="9778364at2"/>
<dbReference type="InterPro" id="IPR003959">
    <property type="entry name" value="ATPase_AAA_core"/>
</dbReference>
<accession>A0A1W1H5Q0</accession>
<dbReference type="SUPFAM" id="SSF48019">
    <property type="entry name" value="post-AAA+ oligomerization domain-like"/>
    <property type="match status" value="1"/>
</dbReference>
<dbReference type="GO" id="GO:0003677">
    <property type="term" value="F:DNA binding"/>
    <property type="evidence" value="ECO:0007669"/>
    <property type="project" value="InterPro"/>
</dbReference>
<evidence type="ECO:0000256" key="5">
    <source>
        <dbReference type="ARBA" id="ARBA00022741"/>
    </source>
</evidence>
<keyword evidence="6" id="KW-0067">ATP-binding</keyword>
<dbReference type="InterPro" id="IPR027417">
    <property type="entry name" value="P-loop_NTPase"/>
</dbReference>
<dbReference type="CDD" id="cd00009">
    <property type="entry name" value="AAA"/>
    <property type="match status" value="1"/>
</dbReference>
<dbReference type="InterPro" id="IPR032423">
    <property type="entry name" value="AAA_assoc_2"/>
</dbReference>
<dbReference type="GO" id="GO:0008047">
    <property type="term" value="F:enzyme activator activity"/>
    <property type="evidence" value="ECO:0007669"/>
    <property type="project" value="TreeGrafter"/>
</dbReference>
<dbReference type="SUPFAM" id="SSF52540">
    <property type="entry name" value="P-loop containing nucleoside triphosphate hydrolases"/>
    <property type="match status" value="1"/>
</dbReference>
<protein>
    <recommendedName>
        <fullName evidence="3">Replication-associated recombination protein A</fullName>
    </recommendedName>
</protein>
<evidence type="ECO:0000313" key="8">
    <source>
        <dbReference type="EMBL" id="SLM27810.1"/>
    </source>
</evidence>
<dbReference type="GO" id="GO:0016887">
    <property type="term" value="F:ATP hydrolysis activity"/>
    <property type="evidence" value="ECO:0007669"/>
    <property type="project" value="InterPro"/>
</dbReference>
<dbReference type="STRING" id="1246637.MTBBW1_1130008"/>
<evidence type="ECO:0000256" key="4">
    <source>
        <dbReference type="ARBA" id="ARBA00022705"/>
    </source>
</evidence>
<dbReference type="GO" id="GO:0006261">
    <property type="term" value="P:DNA-templated DNA replication"/>
    <property type="evidence" value="ECO:0007669"/>
    <property type="project" value="TreeGrafter"/>
</dbReference>
<evidence type="ECO:0000313" key="9">
    <source>
        <dbReference type="Proteomes" id="UP000191931"/>
    </source>
</evidence>
<dbReference type="InterPro" id="IPR008921">
    <property type="entry name" value="DNA_pol3_clamp-load_cplx_C"/>
</dbReference>
<keyword evidence="4" id="KW-0235">DNA replication</keyword>
<dbReference type="Gene3D" id="1.20.272.10">
    <property type="match status" value="1"/>
</dbReference>
<dbReference type="AlphaFoldDB" id="A0A1W1H5Q0"/>
<evidence type="ECO:0000256" key="6">
    <source>
        <dbReference type="ARBA" id="ARBA00022840"/>
    </source>
</evidence>
<dbReference type="Pfam" id="PF16193">
    <property type="entry name" value="AAA_assoc_2"/>
    <property type="match status" value="1"/>
</dbReference>
<dbReference type="FunFam" id="1.10.3710.10:FF:000004">
    <property type="entry name" value="Putative ATPase, AAA family"/>
    <property type="match status" value="1"/>
</dbReference>
<feature type="domain" description="AAA+ ATPase" evidence="7">
    <location>
        <begin position="51"/>
        <end position="169"/>
    </location>
</feature>
<dbReference type="SMART" id="SM00382">
    <property type="entry name" value="AAA"/>
    <property type="match status" value="1"/>
</dbReference>
<dbReference type="InterPro" id="IPR021886">
    <property type="entry name" value="MgsA_C"/>
</dbReference>
<dbReference type="FunFam" id="3.40.50.300:FF:000137">
    <property type="entry name" value="Replication-associated recombination protein A"/>
    <property type="match status" value="1"/>
</dbReference>
<dbReference type="Gene3D" id="1.10.3710.10">
    <property type="entry name" value="DNA polymerase III clamp loader subunits, C-terminal domain"/>
    <property type="match status" value="1"/>
</dbReference>
<dbReference type="RefSeq" id="WP_080804262.1">
    <property type="nucleotide sequence ID" value="NZ_LT828546.1"/>
</dbReference>
<evidence type="ECO:0000256" key="1">
    <source>
        <dbReference type="ARBA" id="ARBA00002393"/>
    </source>
</evidence>
<name>A0A1W1H5Q0_9BACT</name>
<comment type="function">
    <text evidence="1">DNA-dependent ATPase that plays important roles in cellular responses to stalled DNA replication processes.</text>
</comment>
<dbReference type="InterPro" id="IPR003593">
    <property type="entry name" value="AAA+_ATPase"/>
</dbReference>
<dbReference type="GO" id="GO:0005524">
    <property type="term" value="F:ATP binding"/>
    <property type="evidence" value="ECO:0007669"/>
    <property type="project" value="UniProtKB-KW"/>
</dbReference>
<proteinExistence type="inferred from homology"/>
<dbReference type="Proteomes" id="UP000191931">
    <property type="component" value="Unassembled WGS sequence"/>
</dbReference>
<evidence type="ECO:0000256" key="3">
    <source>
        <dbReference type="ARBA" id="ARBA00020776"/>
    </source>
</evidence>
<dbReference type="PANTHER" id="PTHR13779:SF7">
    <property type="entry name" value="ATPASE WRNIP1"/>
    <property type="match status" value="1"/>
</dbReference>
<dbReference type="GO" id="GO:0017116">
    <property type="term" value="F:single-stranded DNA helicase activity"/>
    <property type="evidence" value="ECO:0007669"/>
    <property type="project" value="TreeGrafter"/>
</dbReference>
<evidence type="ECO:0000259" key="7">
    <source>
        <dbReference type="SMART" id="SM00382"/>
    </source>
</evidence>
<evidence type="ECO:0000256" key="2">
    <source>
        <dbReference type="ARBA" id="ARBA00008959"/>
    </source>
</evidence>
<reference evidence="8 9" key="1">
    <citation type="submission" date="2017-03" db="EMBL/GenBank/DDBJ databases">
        <authorList>
            <person name="Afonso C.L."/>
            <person name="Miller P.J."/>
            <person name="Scott M.A."/>
            <person name="Spackman E."/>
            <person name="Goraichik I."/>
            <person name="Dimitrov K.M."/>
            <person name="Suarez D.L."/>
            <person name="Swayne D.E."/>
        </authorList>
    </citation>
    <scope>NUCLEOTIDE SEQUENCE [LARGE SCALE GENOMIC DNA]</scope>
    <source>
        <strain evidence="8">PRJEB14757</strain>
    </source>
</reference>
<dbReference type="CDD" id="cd18139">
    <property type="entry name" value="HLD_clamp_RarA"/>
    <property type="match status" value="1"/>
</dbReference>
<dbReference type="Gene3D" id="3.40.50.300">
    <property type="entry name" value="P-loop containing nucleotide triphosphate hydrolases"/>
    <property type="match status" value="1"/>
</dbReference>
<dbReference type="GO" id="GO:0000731">
    <property type="term" value="P:DNA synthesis involved in DNA repair"/>
    <property type="evidence" value="ECO:0007669"/>
    <property type="project" value="TreeGrafter"/>
</dbReference>
<organism evidence="8 9">
    <name type="scientific">Desulfamplus magnetovallimortis</name>
    <dbReference type="NCBI Taxonomy" id="1246637"/>
    <lineage>
        <taxon>Bacteria</taxon>
        <taxon>Pseudomonadati</taxon>
        <taxon>Thermodesulfobacteriota</taxon>
        <taxon>Desulfobacteria</taxon>
        <taxon>Desulfobacterales</taxon>
        <taxon>Desulfobacteraceae</taxon>
        <taxon>Desulfamplus</taxon>
    </lineage>
</organism>
<dbReference type="FunFam" id="1.20.272.10:FF:000001">
    <property type="entry name" value="Putative AAA family ATPase"/>
    <property type="match status" value="1"/>
</dbReference>
<dbReference type="InterPro" id="IPR051314">
    <property type="entry name" value="AAA_ATPase_RarA/MGS1/WRNIP1"/>
</dbReference>
<gene>
    <name evidence="8" type="primary">rarA</name>
    <name evidence="8" type="ORF">MTBBW1_1130008</name>
</gene>
<dbReference type="Gene3D" id="1.10.8.60">
    <property type="match status" value="1"/>
</dbReference>